<feature type="signal peptide" evidence="2">
    <location>
        <begin position="1"/>
        <end position="17"/>
    </location>
</feature>
<evidence type="ECO:0000313" key="3">
    <source>
        <dbReference type="EMBL" id="MBB6476587.1"/>
    </source>
</evidence>
<organism evidence="3 4">
    <name type="scientific">Sphaerisporangium rubeum</name>
    <dbReference type="NCBI Taxonomy" id="321317"/>
    <lineage>
        <taxon>Bacteria</taxon>
        <taxon>Bacillati</taxon>
        <taxon>Actinomycetota</taxon>
        <taxon>Actinomycetes</taxon>
        <taxon>Streptosporangiales</taxon>
        <taxon>Streptosporangiaceae</taxon>
        <taxon>Sphaerisporangium</taxon>
    </lineage>
</organism>
<feature type="region of interest" description="Disordered" evidence="1">
    <location>
        <begin position="94"/>
        <end position="117"/>
    </location>
</feature>
<keyword evidence="2" id="KW-0732">Signal</keyword>
<reference evidence="3 4" key="1">
    <citation type="submission" date="2020-08" db="EMBL/GenBank/DDBJ databases">
        <title>Sequencing the genomes of 1000 actinobacteria strains.</title>
        <authorList>
            <person name="Klenk H.-P."/>
        </authorList>
    </citation>
    <scope>NUCLEOTIDE SEQUENCE [LARGE SCALE GENOMIC DNA]</scope>
    <source>
        <strain evidence="3 4">DSM 44936</strain>
    </source>
</reference>
<evidence type="ECO:0000256" key="2">
    <source>
        <dbReference type="SAM" id="SignalP"/>
    </source>
</evidence>
<dbReference type="Proteomes" id="UP000555564">
    <property type="component" value="Unassembled WGS sequence"/>
</dbReference>
<gene>
    <name evidence="3" type="ORF">BJ992_006018</name>
</gene>
<comment type="caution">
    <text evidence="3">The sequence shown here is derived from an EMBL/GenBank/DDBJ whole genome shotgun (WGS) entry which is preliminary data.</text>
</comment>
<feature type="chain" id="PRO_5039524625" evidence="2">
    <location>
        <begin position="18"/>
        <end position="426"/>
    </location>
</feature>
<accession>A0A7X0IJY3</accession>
<proteinExistence type="predicted"/>
<evidence type="ECO:0000313" key="4">
    <source>
        <dbReference type="Proteomes" id="UP000555564"/>
    </source>
</evidence>
<evidence type="ECO:0000256" key="1">
    <source>
        <dbReference type="SAM" id="MobiDB-lite"/>
    </source>
</evidence>
<protein>
    <submittedName>
        <fullName evidence="3">Uncharacterized protein</fullName>
    </submittedName>
</protein>
<sequence length="426" mass="44381">MRIRRAFAMGAALTVLAVGVPAATAFSDDGDGDCKNVTNGAKETDPQCFWMAPTPKEALDIVRFWAKDDGAKLKEATEYPVGWIDCTVETCSAEGEGDGQAHDEGDPAPEGYVEDDTPPACPTAGETCSVTPEEVAAAARTAAGQAIAAATAKGMRVWVDTELVDDYAAGSAALAAAAKRVGALAAQPGVVGIRFSSQLGYNGAVKTPEEMRSFVTAAAAALHQVAPGKKLGVHTVVPEFGCGANELCSAEMKKRFPLLTAENIEPLLTSGSVDQLVLDSGLLGGSYADWKIGLAEAQRNQWTKVKALAWDTLAMIGAEDASLAGKADAPLTAEQAAAVAQDRVASPLKDGAATVNLWTRWQDGKGGTYSVLGAKLAATPAWQQLDKLEPLQRRLSTIFDPAAPAVGVTQDVEKLSEVFSQIYVTG</sequence>
<dbReference type="AlphaFoldDB" id="A0A7X0IJY3"/>
<dbReference type="EMBL" id="JACHIU010000001">
    <property type="protein sequence ID" value="MBB6476587.1"/>
    <property type="molecule type" value="Genomic_DNA"/>
</dbReference>
<name>A0A7X0IJY3_9ACTN</name>
<keyword evidence="4" id="KW-1185">Reference proteome</keyword>
<dbReference type="RefSeq" id="WP_184986712.1">
    <property type="nucleotide sequence ID" value="NZ_BAAALO010000010.1"/>
</dbReference>